<dbReference type="Gene3D" id="1.20.5.190">
    <property type="match status" value="1"/>
</dbReference>
<evidence type="ECO:0000256" key="1">
    <source>
        <dbReference type="PROSITE-ProRule" id="PRU00782"/>
    </source>
</evidence>
<dbReference type="InterPro" id="IPR051567">
    <property type="entry name" value="Unconventional_Myosin_ATPase"/>
</dbReference>
<feature type="compositionally biased region" description="Polar residues" evidence="2">
    <location>
        <begin position="1354"/>
        <end position="1388"/>
    </location>
</feature>
<dbReference type="Pfam" id="PF00784">
    <property type="entry name" value="MyTH4"/>
    <property type="match status" value="1"/>
</dbReference>
<comment type="similarity">
    <text evidence="1">Belongs to the TRAFAC class myosin-kinesin ATPase superfamily. Myosin family.</text>
</comment>
<name>U4UKM7_DENPD</name>
<dbReference type="SUPFAM" id="SSF52540">
    <property type="entry name" value="P-loop containing nucleoside triphosphate hydrolases"/>
    <property type="match status" value="1"/>
</dbReference>
<dbReference type="Gene3D" id="1.25.40.530">
    <property type="entry name" value="MyTH4 domain"/>
    <property type="match status" value="2"/>
</dbReference>
<feature type="region of interest" description="Disordered" evidence="2">
    <location>
        <begin position="1762"/>
        <end position="1782"/>
    </location>
</feature>
<dbReference type="Pfam" id="PF02174">
    <property type="entry name" value="IRS"/>
    <property type="match status" value="1"/>
</dbReference>
<keyword evidence="1" id="KW-0505">Motor protein</keyword>
<feature type="compositionally biased region" description="Pro residues" evidence="2">
    <location>
        <begin position="1059"/>
        <end position="1068"/>
    </location>
</feature>
<evidence type="ECO:0000259" key="3">
    <source>
        <dbReference type="PROSITE" id="PS51016"/>
    </source>
</evidence>
<dbReference type="PANTHER" id="PTHR22692:SF26">
    <property type="entry name" value="SH3 DOMAIN-CONTAINING PROTEIN"/>
    <property type="match status" value="1"/>
</dbReference>
<dbReference type="InterPro" id="IPR059004">
    <property type="entry name" value="MYO15"/>
</dbReference>
<comment type="caution">
    <text evidence="1">Lacks conserved residue(s) required for the propagation of feature annotation.</text>
</comment>
<dbReference type="GO" id="GO:0016459">
    <property type="term" value="C:myosin complex"/>
    <property type="evidence" value="ECO:0007669"/>
    <property type="project" value="UniProtKB-KW"/>
</dbReference>
<evidence type="ECO:0000259" key="4">
    <source>
        <dbReference type="PROSITE" id="PS51456"/>
    </source>
</evidence>
<feature type="compositionally biased region" description="Basic and acidic residues" evidence="2">
    <location>
        <begin position="1188"/>
        <end position="1200"/>
    </location>
</feature>
<dbReference type="SMART" id="SM00139">
    <property type="entry name" value="MyTH4"/>
    <property type="match status" value="1"/>
</dbReference>
<dbReference type="EMBL" id="KB632343">
    <property type="protein sequence ID" value="ERL93033.1"/>
    <property type="molecule type" value="Genomic_DNA"/>
</dbReference>
<dbReference type="GO" id="GO:0005524">
    <property type="term" value="F:ATP binding"/>
    <property type="evidence" value="ECO:0007669"/>
    <property type="project" value="InterPro"/>
</dbReference>
<dbReference type="STRING" id="77166.U4UKM7"/>
<dbReference type="PANTHER" id="PTHR22692">
    <property type="entry name" value="MYOSIN VII, XV"/>
    <property type="match status" value="1"/>
</dbReference>
<feature type="compositionally biased region" description="Polar residues" evidence="2">
    <location>
        <begin position="1126"/>
        <end position="1145"/>
    </location>
</feature>
<dbReference type="InterPro" id="IPR000857">
    <property type="entry name" value="MyTH4_dom"/>
</dbReference>
<evidence type="ECO:0000313" key="6">
    <source>
        <dbReference type="Proteomes" id="UP000030742"/>
    </source>
</evidence>
<dbReference type="Proteomes" id="UP000030742">
    <property type="component" value="Unassembled WGS sequence"/>
</dbReference>
<evidence type="ECO:0000256" key="2">
    <source>
        <dbReference type="SAM" id="MobiDB-lite"/>
    </source>
</evidence>
<feature type="domain" description="Myosin motor" evidence="4">
    <location>
        <begin position="1"/>
        <end position="33"/>
    </location>
</feature>
<dbReference type="PROSITE" id="PS51016">
    <property type="entry name" value="MYTH4"/>
    <property type="match status" value="1"/>
</dbReference>
<feature type="compositionally biased region" description="Polar residues" evidence="2">
    <location>
        <begin position="1252"/>
        <end position="1261"/>
    </location>
</feature>
<feature type="region of interest" description="Disordered" evidence="2">
    <location>
        <begin position="494"/>
        <end position="569"/>
    </location>
</feature>
<dbReference type="OrthoDB" id="8182952at2759"/>
<dbReference type="PROSITE" id="PS50096">
    <property type="entry name" value="IQ"/>
    <property type="match status" value="3"/>
</dbReference>
<dbReference type="GO" id="GO:0003774">
    <property type="term" value="F:cytoskeletal motor activity"/>
    <property type="evidence" value="ECO:0007669"/>
    <property type="project" value="InterPro"/>
</dbReference>
<feature type="compositionally biased region" description="Polar residues" evidence="2">
    <location>
        <begin position="1201"/>
        <end position="1212"/>
    </location>
</feature>
<feature type="region of interest" description="Disordered" evidence="2">
    <location>
        <begin position="1804"/>
        <end position="1824"/>
    </location>
</feature>
<dbReference type="PROSITE" id="PS51456">
    <property type="entry name" value="MYOSIN_MOTOR"/>
    <property type="match status" value="1"/>
</dbReference>
<feature type="compositionally biased region" description="Basic and acidic residues" evidence="2">
    <location>
        <begin position="1213"/>
        <end position="1231"/>
    </location>
</feature>
<dbReference type="Pfam" id="PF00612">
    <property type="entry name" value="IQ"/>
    <property type="match status" value="2"/>
</dbReference>
<feature type="compositionally biased region" description="Pro residues" evidence="2">
    <location>
        <begin position="1277"/>
        <end position="1313"/>
    </location>
</feature>
<dbReference type="Pfam" id="PF26570">
    <property type="entry name" value="MYO15"/>
    <property type="match status" value="1"/>
</dbReference>
<feature type="compositionally biased region" description="Basic and acidic residues" evidence="2">
    <location>
        <begin position="1806"/>
        <end position="1824"/>
    </location>
</feature>
<feature type="region of interest" description="Disordered" evidence="2">
    <location>
        <begin position="1008"/>
        <end position="1079"/>
    </location>
</feature>
<dbReference type="GO" id="GO:0003779">
    <property type="term" value="F:actin binding"/>
    <property type="evidence" value="ECO:0007669"/>
    <property type="project" value="UniProtKB-KW"/>
</dbReference>
<feature type="compositionally biased region" description="Low complexity" evidence="2">
    <location>
        <begin position="1944"/>
        <end position="1965"/>
    </location>
</feature>
<dbReference type="SUPFAM" id="SSF50729">
    <property type="entry name" value="PH domain-like"/>
    <property type="match status" value="1"/>
</dbReference>
<feature type="compositionally biased region" description="Polar residues" evidence="2">
    <location>
        <begin position="1008"/>
        <end position="1039"/>
    </location>
</feature>
<feature type="domain" description="MyTH4" evidence="3">
    <location>
        <begin position="225"/>
        <end position="372"/>
    </location>
</feature>
<dbReference type="InterPro" id="IPR001609">
    <property type="entry name" value="Myosin_head_motor_dom-like"/>
</dbReference>
<feature type="compositionally biased region" description="Low complexity" evidence="2">
    <location>
        <begin position="1262"/>
        <end position="1276"/>
    </location>
</feature>
<feature type="compositionally biased region" description="Basic and acidic residues" evidence="2">
    <location>
        <begin position="1390"/>
        <end position="1403"/>
    </location>
</feature>
<keyword evidence="1" id="KW-0518">Myosin</keyword>
<feature type="region of interest" description="Disordered" evidence="2">
    <location>
        <begin position="1168"/>
        <end position="1508"/>
    </location>
</feature>
<evidence type="ECO:0000313" key="5">
    <source>
        <dbReference type="EMBL" id="ERL93033.1"/>
    </source>
</evidence>
<dbReference type="InterPro" id="IPR002404">
    <property type="entry name" value="IRS_PTB"/>
</dbReference>
<dbReference type="InterPro" id="IPR041795">
    <property type="entry name" value="MyoXV_FERM_C"/>
</dbReference>
<feature type="compositionally biased region" description="Basic and acidic residues" evidence="2">
    <location>
        <begin position="1415"/>
        <end position="1445"/>
    </location>
</feature>
<feature type="compositionally biased region" description="Basic and acidic residues" evidence="2">
    <location>
        <begin position="1321"/>
        <end position="1334"/>
    </location>
</feature>
<dbReference type="SMART" id="SM00015">
    <property type="entry name" value="IQ"/>
    <property type="match status" value="3"/>
</dbReference>
<reference evidence="5 6" key="1">
    <citation type="journal article" date="2013" name="Genome Biol.">
        <title>Draft genome of the mountain pine beetle, Dendroctonus ponderosae Hopkins, a major forest pest.</title>
        <authorList>
            <person name="Keeling C.I."/>
            <person name="Yuen M.M."/>
            <person name="Liao N.Y."/>
            <person name="Docking T.R."/>
            <person name="Chan S.K."/>
            <person name="Taylor G.A."/>
            <person name="Palmquist D.L."/>
            <person name="Jackman S.D."/>
            <person name="Nguyen A."/>
            <person name="Li M."/>
            <person name="Henderson H."/>
            <person name="Janes J.K."/>
            <person name="Zhao Y."/>
            <person name="Pandoh P."/>
            <person name="Moore R."/>
            <person name="Sperling F.A."/>
            <person name="Huber D.P."/>
            <person name="Birol I."/>
            <person name="Jones S.J."/>
            <person name="Bohlmann J."/>
        </authorList>
    </citation>
    <scope>NUCLEOTIDE SEQUENCE</scope>
</reference>
<organism evidence="5 6">
    <name type="scientific">Dendroctonus ponderosae</name>
    <name type="common">Mountain pine beetle</name>
    <dbReference type="NCBI Taxonomy" id="77166"/>
    <lineage>
        <taxon>Eukaryota</taxon>
        <taxon>Metazoa</taxon>
        <taxon>Ecdysozoa</taxon>
        <taxon>Arthropoda</taxon>
        <taxon>Hexapoda</taxon>
        <taxon>Insecta</taxon>
        <taxon>Pterygota</taxon>
        <taxon>Neoptera</taxon>
        <taxon>Endopterygota</taxon>
        <taxon>Coleoptera</taxon>
        <taxon>Polyphaga</taxon>
        <taxon>Cucujiformia</taxon>
        <taxon>Curculionidae</taxon>
        <taxon>Scolytinae</taxon>
        <taxon>Dendroctonus</taxon>
    </lineage>
</organism>
<evidence type="ECO:0008006" key="7">
    <source>
        <dbReference type="Google" id="ProtNLM"/>
    </source>
</evidence>
<dbReference type="InterPro" id="IPR011993">
    <property type="entry name" value="PH-like_dom_sf"/>
</dbReference>
<dbReference type="InterPro" id="IPR000048">
    <property type="entry name" value="IQ_motif_EF-hand-BS"/>
</dbReference>
<dbReference type="CDD" id="cd23767">
    <property type="entry name" value="IQCD"/>
    <property type="match status" value="1"/>
</dbReference>
<gene>
    <name evidence="5" type="ORF">D910_10335</name>
</gene>
<keyword evidence="1" id="KW-0009">Actin-binding</keyword>
<protein>
    <recommendedName>
        <fullName evidence="7">MyTH4 domain-containing protein</fullName>
    </recommendedName>
</protein>
<feature type="region of interest" description="Disordered" evidence="2">
    <location>
        <begin position="1119"/>
        <end position="1147"/>
    </location>
</feature>
<dbReference type="InterPro" id="IPR038185">
    <property type="entry name" value="MyTH4_dom_sf"/>
</dbReference>
<sequence length="2110" mass="234578">MPHTGTDGPDYQLGATRVFLRETLERHLEQRRGESLKGAATIIQKNIKSYLARTKYRRLKSSAVTIQKHWKGYQQRRDYEKVKKGIVKAQALYRGRRERKLYGRRKAEFRRRVEAEKIAQERAKQRAAREAQLQAQAQKANASAKAAAKSSDSKASVNHLEIPAELAFIFSKLDGHTPIHSERNLVKVMGGVIGSPPPLNLPHDLNQFEFSKFSSVYFKDADLHYKRDPITTPFLSKAAARDQDFQDAVALFKLILRWSNDLQLAGPRERALADYMVYKGLNSRGLRDELLVQLCNQTWKNENSDRVWQLMGHCLSSFQPSPPLSKYLLKFITDHAPPALQDTLQRKVMRSLQRAPHSRNMPPSLLEWKSVRQRANCALPLSLPDGTVTSVSSDSWSTCEEAAFLAMSSQGITPEGWTVVMDDAGLVYDGNGLDYVFDFVSELELCPAFPIQKSTLLKTGSRRSFAVEVDHHVPAPVRPQVPPPEPPINITRKVSREVIRPSPPAPVMHPSRQSSRKSSRELQSESRYSPQTSSRVSPVVHPTSSPIRKASHEALSRSSALNDRYFDQEKSRSRSLDNLLGEAEPNPLLELGLSQTSKLNERYHSVEQLAPIKPVVMNHPNYMSKQELDFEYPDIGSIGTSHRGGPRYIKSQYAGRDLSVASKKAPPGSHSSRAYIEKSEFGVRSSAMSDTSEAPSLASHVRRVRVPSQASDVDQFLDELFSPVLDGNLDELSDARSLAASIKGGGDWSDSLEAASAPPAAEAHDYIEGLDEFLDAALGHPAFGEFSALSTTSEVVLRIKGGGLRDRTNSQVREVRHRDEGGALENSVGFQGNSVLDQEVENITTPSTSASNTNVDDYISDLFRPIFINDSIKTLTEKEHLVGSIKGGGSTPGGASSSSFNYPSIPAAMVSPAPLMMPLLSPTQDGFVPVFNVPQGLNGVPQNGTDLASYQQNLQRAFLQSAMAQNIQIQQQLLAQNQALQQLLTQNVTTGDVNVKVTETIQTTVKAQVHQPSQHVRKSSFNSSAVLRKSSSPSVGSSDYKSRKTSSDSNQSLQSRGIPAPPPMPPPIDECDPNETRPFMDPYGRAKTVRIGKWRWPPPKGDTSIENGEDFMHFKMRQKERKVTPNKEQTISVTNGHGSVRTESSMEWDEVDYEPLKENEKLTRTNSKKAFEIGASRPSPGSIGKIKLSSEMKQRLERVTANHSVRSTSSSTKVDKPSRSVSKLEETRKLMLEQQLSGRWGEDSASEKSTPDSHQQNSCDGSKSPTQQSWTSSSWKPGPPPPPIGPSSLPPAPLVPAPPPPVVRPSQPPPPVEPVRSSFKSHRDFLSQRQERDGPPSSFMAQRQDRDTFGVHQNRVQQQNSKRNSFSANWEEQSNMTETHNDSTSWAQEDSDRHDGRTSRDSWELAESTTITSTEPRDVGRMWDREERKFEKSRGPMKESGERPTFRTHQLNKSALEREKKHSVASTSMTDKTDRQEEVQEWPEFMRPIKTPPPSKSPVQSHAPTNEIEEPRIPTTANRVQPLGTSAYVTYNRVSWLLRVRKEYFTPSEPLGPLNALHLIFCQIVADVYGLTPCIRLTPSEKRAGVNMLSGYGVTAENFNSSHRANIKRNAIELARTWPLYFARLFPVSGAAQVSSPNRVSLGSTGSDWQLSDVELVAVSHWGVHLVQREQSHLQVLKSFSLSEISSCTAPRPTTVSLDGPQGRLSLHTPRAQQLSEMVTKFCSEARKEKMNKTSWKNYAKSGGLALCDTFKANSLDSLANSSHHSESVSEESQDSDSGVDGKVSNTFQVKCEVYAQDACGSTSESRYESKPCTSPDKRSEQNVRMETIPEEYEPKVSVKEILARFENLRDAKQQLGEAKKDRNNNGLVAENRNLKKAKNADVVIVKEHKKSASKEGKPLKEKKQEAKVYASSTSVLDLVSQVSEQCETVEKDSDKIGCFGIGSSSSSTSASSSCSASSGGQFSGDSGTGSAEKEAVGKWNFFLTFRKHEWLASSEVVCLNAYTVLIASDQLKRVVGEPDHWQEHILALNRGGVHFLDMNTHETLQHWPFAEVISTRKVRSEDGALFLDMKCGNLLQQRVTRLQTEQAHEISRLVRQYINLEQEHSTRNK</sequence>
<dbReference type="Gene3D" id="2.30.29.30">
    <property type="entry name" value="Pleckstrin-homology domain (PH domain)/Phosphotyrosine-binding domain (PTB)"/>
    <property type="match status" value="2"/>
</dbReference>
<feature type="compositionally biased region" description="Polar residues" evidence="2">
    <location>
        <begin position="525"/>
        <end position="546"/>
    </location>
</feature>
<dbReference type="CDD" id="cd13201">
    <property type="entry name" value="FERM_C_MyoXV"/>
    <property type="match status" value="1"/>
</dbReference>
<dbReference type="InterPro" id="IPR027417">
    <property type="entry name" value="P-loop_NTPase"/>
</dbReference>
<accession>U4UKM7</accession>
<feature type="compositionally biased region" description="Basic and acidic residues" evidence="2">
    <location>
        <begin position="1240"/>
        <end position="1251"/>
    </location>
</feature>
<proteinExistence type="inferred from homology"/>
<feature type="region of interest" description="Disordered" evidence="2">
    <location>
        <begin position="1944"/>
        <end position="1970"/>
    </location>
</feature>